<protein>
    <submittedName>
        <fullName evidence="2">Uncharacterized protein</fullName>
    </submittedName>
</protein>
<keyword evidence="3" id="KW-1185">Reference proteome</keyword>
<name>A0A3M9MR89_9BACT</name>
<evidence type="ECO:0000313" key="3">
    <source>
        <dbReference type="Proteomes" id="UP000271010"/>
    </source>
</evidence>
<feature type="region of interest" description="Disordered" evidence="1">
    <location>
        <begin position="46"/>
        <end position="65"/>
    </location>
</feature>
<organism evidence="2 3">
    <name type="scientific">Rufibacter immobilis</name>
    <dbReference type="NCBI Taxonomy" id="1348778"/>
    <lineage>
        <taxon>Bacteria</taxon>
        <taxon>Pseudomonadati</taxon>
        <taxon>Bacteroidota</taxon>
        <taxon>Cytophagia</taxon>
        <taxon>Cytophagales</taxon>
        <taxon>Hymenobacteraceae</taxon>
        <taxon>Rufibacter</taxon>
    </lineage>
</organism>
<proteinExistence type="predicted"/>
<sequence>MKKGLSSLVEAGKLQIWSRIIARAPYPERHFLLELFHTGAFRPRHANRKSHDHFAFRGSFSENGP</sequence>
<accession>A0A3M9MR89</accession>
<evidence type="ECO:0000256" key="1">
    <source>
        <dbReference type="SAM" id="MobiDB-lite"/>
    </source>
</evidence>
<dbReference type="EMBL" id="RJJE01000017">
    <property type="protein sequence ID" value="RNI28009.1"/>
    <property type="molecule type" value="Genomic_DNA"/>
</dbReference>
<dbReference type="AlphaFoldDB" id="A0A3M9MR89"/>
<reference evidence="2 3" key="1">
    <citation type="submission" date="2018-11" db="EMBL/GenBank/DDBJ databases">
        <title>Rufibacter latericius sp. nov., isolated from water in Baiyang Lake.</title>
        <authorList>
            <person name="Yang Y."/>
        </authorList>
    </citation>
    <scope>NUCLEOTIDE SEQUENCE [LARGE SCALE GENOMIC DNA]</scope>
    <source>
        <strain evidence="2 3">MCC P1</strain>
    </source>
</reference>
<gene>
    <name evidence="2" type="ORF">EFA69_18165</name>
</gene>
<evidence type="ECO:0000313" key="2">
    <source>
        <dbReference type="EMBL" id="RNI28009.1"/>
    </source>
</evidence>
<dbReference type="Proteomes" id="UP000271010">
    <property type="component" value="Unassembled WGS sequence"/>
</dbReference>
<comment type="caution">
    <text evidence="2">The sequence shown here is derived from an EMBL/GenBank/DDBJ whole genome shotgun (WGS) entry which is preliminary data.</text>
</comment>